<evidence type="ECO:0000256" key="1">
    <source>
        <dbReference type="SAM" id="MobiDB-lite"/>
    </source>
</evidence>
<dbReference type="WBParaSite" id="nRc.2.0.1.t20986-RA">
    <property type="protein sequence ID" value="nRc.2.0.1.t20986-RA"/>
    <property type="gene ID" value="nRc.2.0.1.g20986"/>
</dbReference>
<reference evidence="3" key="1">
    <citation type="submission" date="2022-11" db="UniProtKB">
        <authorList>
            <consortium name="WormBaseParasite"/>
        </authorList>
    </citation>
    <scope>IDENTIFICATION</scope>
</reference>
<evidence type="ECO:0000313" key="3">
    <source>
        <dbReference type="WBParaSite" id="nRc.2.0.1.t20986-RA"/>
    </source>
</evidence>
<dbReference type="AlphaFoldDB" id="A0A915J3J4"/>
<keyword evidence="2" id="KW-1185">Reference proteome</keyword>
<name>A0A915J3J4_ROMCU</name>
<proteinExistence type="predicted"/>
<organism evidence="2 3">
    <name type="scientific">Romanomermis culicivorax</name>
    <name type="common">Nematode worm</name>
    <dbReference type="NCBI Taxonomy" id="13658"/>
    <lineage>
        <taxon>Eukaryota</taxon>
        <taxon>Metazoa</taxon>
        <taxon>Ecdysozoa</taxon>
        <taxon>Nematoda</taxon>
        <taxon>Enoplea</taxon>
        <taxon>Dorylaimia</taxon>
        <taxon>Mermithida</taxon>
        <taxon>Mermithoidea</taxon>
        <taxon>Mermithidae</taxon>
        <taxon>Romanomermis</taxon>
    </lineage>
</organism>
<protein>
    <submittedName>
        <fullName evidence="3">Uncharacterized protein</fullName>
    </submittedName>
</protein>
<dbReference type="Proteomes" id="UP000887565">
    <property type="component" value="Unplaced"/>
</dbReference>
<sequence>MSTSRQISQCFFSKKRWSSSWPLFSYTGNPVTPPPKNASVQLKSVTVEIQHENSDDESKILESKDNGNDNNENKKEISRIEKVELLKISKNTTSTTTKIRKANGATVKPSTTKSPFAAKATTTITTRKFLTTTTKRRRFRVKCRTKMLCKLQCHARFSSQGFTPSPTNP</sequence>
<evidence type="ECO:0000313" key="2">
    <source>
        <dbReference type="Proteomes" id="UP000887565"/>
    </source>
</evidence>
<feature type="region of interest" description="Disordered" evidence="1">
    <location>
        <begin position="51"/>
        <end position="76"/>
    </location>
</feature>
<accession>A0A915J3J4</accession>